<dbReference type="SFLD" id="SFLDG01123">
    <property type="entry name" value="methyltransferase_(Class_B)"/>
    <property type="match status" value="1"/>
</dbReference>
<dbReference type="SFLD" id="SFLDS00029">
    <property type="entry name" value="Radical_SAM"/>
    <property type="match status" value="1"/>
</dbReference>
<name>A0A2C9CEQ8_KUEST</name>
<evidence type="ECO:0000313" key="7">
    <source>
        <dbReference type="Proteomes" id="UP000221734"/>
    </source>
</evidence>
<evidence type="ECO:0000256" key="2">
    <source>
        <dbReference type="ARBA" id="ARBA00022691"/>
    </source>
</evidence>
<keyword evidence="4" id="KW-0408">Iron</keyword>
<dbReference type="OrthoDB" id="9762608at2"/>
<dbReference type="InterPro" id="IPR006638">
    <property type="entry name" value="Elp3/MiaA/NifB-like_rSAM"/>
</dbReference>
<evidence type="ECO:0000256" key="4">
    <source>
        <dbReference type="ARBA" id="ARBA00023004"/>
    </source>
</evidence>
<reference evidence="7" key="1">
    <citation type="submission" date="2017-10" db="EMBL/GenBank/DDBJ databases">
        <authorList>
            <person name="Frank J."/>
        </authorList>
    </citation>
    <scope>NUCLEOTIDE SEQUENCE [LARGE SCALE GENOMIC DNA]</scope>
</reference>
<protein>
    <submittedName>
        <fullName evidence="6">Uncharacterized protein</fullName>
    </submittedName>
</protein>
<dbReference type="InterPro" id="IPR034466">
    <property type="entry name" value="Methyltransferase_Class_B"/>
</dbReference>
<evidence type="ECO:0000256" key="1">
    <source>
        <dbReference type="ARBA" id="ARBA00001966"/>
    </source>
</evidence>
<dbReference type="Pfam" id="PF02310">
    <property type="entry name" value="B12-binding"/>
    <property type="match status" value="1"/>
</dbReference>
<dbReference type="SFLD" id="SFLDF00404">
    <property type="entry name" value="hopanetetrol_cyclitol_ether_sy"/>
    <property type="match status" value="1"/>
</dbReference>
<comment type="cofactor">
    <cofactor evidence="1">
        <name>[4Fe-4S] cluster</name>
        <dbReference type="ChEBI" id="CHEBI:49883"/>
    </cofactor>
</comment>
<dbReference type="GO" id="GO:0046872">
    <property type="term" value="F:metal ion binding"/>
    <property type="evidence" value="ECO:0007669"/>
    <property type="project" value="UniProtKB-KW"/>
</dbReference>
<dbReference type="SFLD" id="SFLDG01082">
    <property type="entry name" value="B12-binding_domain_containing"/>
    <property type="match status" value="1"/>
</dbReference>
<dbReference type="SUPFAM" id="SSF102114">
    <property type="entry name" value="Radical SAM enzymes"/>
    <property type="match status" value="1"/>
</dbReference>
<dbReference type="InterPro" id="IPR017834">
    <property type="entry name" value="Hopanoid_synth-assoc_rSAM_HpnJ"/>
</dbReference>
<dbReference type="InterPro" id="IPR007197">
    <property type="entry name" value="rSAM"/>
</dbReference>
<dbReference type="InterPro" id="IPR023404">
    <property type="entry name" value="rSAM_horseshoe"/>
</dbReference>
<dbReference type="InterPro" id="IPR006158">
    <property type="entry name" value="Cobalamin-bd"/>
</dbReference>
<dbReference type="NCBIfam" id="TIGR03471">
    <property type="entry name" value="HpnJ"/>
    <property type="match status" value="1"/>
</dbReference>
<dbReference type="SMART" id="SM00729">
    <property type="entry name" value="Elp3"/>
    <property type="match status" value="1"/>
</dbReference>
<evidence type="ECO:0000256" key="5">
    <source>
        <dbReference type="ARBA" id="ARBA00023014"/>
    </source>
</evidence>
<keyword evidence="7" id="KW-1185">Reference proteome</keyword>
<dbReference type="Proteomes" id="UP000221734">
    <property type="component" value="Chromosome Kuenenia_stuttgartiensis_MBR1"/>
</dbReference>
<sequence>MMKKTLLLNPPCFDQFDGGAGSRYQARREVRSFWYPTWLCYTAGLIPGSKVVDAPAQGLQIDEVVSLAGDYELVVMYTNTPTLSIDRETAKKIKAANPESVICFVGPHVTIQPEDALREDRIVDIVARGEFDITVKELAEGKALQEVKGISYLNGSGVVHNADRGFTTDLDSLPFVTKIYERDLNYKDYEIPYLRYPYLSIYSGRGCPSQCIYCLWPQTMMGHQYRVRSVDNVIRELMYCKERFPEVKEIFFDDDTFTANRKRVQEFSRKVKDLGITWSATSRANLDRETLQQMKEGGLRLLVVGYESGNDEILKNVKKGITIDQAKRFTGECKSLGIQIHGTFMLGLPGENRSSMEDTIRFAIEMDPDTMQVSIASPYPGTEFYDYCEKNGYLKTGTMLSSSGHQLCNIEYPDLPAEEIILWTEKFYKKFYFRPRIILRIVKKMLQDPVERKRRLREGRQFFKTMRSRRKYTKKSC</sequence>
<gene>
    <name evidence="6" type="ORF">KSMBR1_1745</name>
</gene>
<dbReference type="PROSITE" id="PS51918">
    <property type="entry name" value="RADICAL_SAM"/>
    <property type="match status" value="1"/>
</dbReference>
<evidence type="ECO:0000313" key="6">
    <source>
        <dbReference type="EMBL" id="SOH04244.1"/>
    </source>
</evidence>
<dbReference type="InterPro" id="IPR058240">
    <property type="entry name" value="rSAM_sf"/>
</dbReference>
<dbReference type="PANTHER" id="PTHR43409:SF16">
    <property type="entry name" value="SLR0320 PROTEIN"/>
    <property type="match status" value="1"/>
</dbReference>
<dbReference type="EMBL" id="LT934425">
    <property type="protein sequence ID" value="SOH04244.1"/>
    <property type="molecule type" value="Genomic_DNA"/>
</dbReference>
<dbReference type="Pfam" id="PF04055">
    <property type="entry name" value="Radical_SAM"/>
    <property type="match status" value="1"/>
</dbReference>
<dbReference type="KEGG" id="kst:KSMBR1_1745"/>
<keyword evidence="2" id="KW-0949">S-adenosyl-L-methionine</keyword>
<accession>A0A2C9CEQ8</accession>
<keyword evidence="3" id="KW-0479">Metal-binding</keyword>
<dbReference type="Gene3D" id="3.40.50.280">
    <property type="entry name" value="Cobalamin-binding domain"/>
    <property type="match status" value="1"/>
</dbReference>
<keyword evidence="5" id="KW-0411">Iron-sulfur</keyword>
<dbReference type="Gene3D" id="3.80.30.20">
    <property type="entry name" value="tm_1862 like domain"/>
    <property type="match status" value="1"/>
</dbReference>
<dbReference type="PANTHER" id="PTHR43409">
    <property type="entry name" value="ANAEROBIC MAGNESIUM-PROTOPORPHYRIN IX MONOMETHYL ESTER CYCLASE-RELATED"/>
    <property type="match status" value="1"/>
</dbReference>
<dbReference type="AlphaFoldDB" id="A0A2C9CEQ8"/>
<dbReference type="GO" id="GO:0003824">
    <property type="term" value="F:catalytic activity"/>
    <property type="evidence" value="ECO:0007669"/>
    <property type="project" value="InterPro"/>
</dbReference>
<evidence type="ECO:0000256" key="3">
    <source>
        <dbReference type="ARBA" id="ARBA00022723"/>
    </source>
</evidence>
<proteinExistence type="predicted"/>
<dbReference type="GO" id="GO:0005829">
    <property type="term" value="C:cytosol"/>
    <property type="evidence" value="ECO:0007669"/>
    <property type="project" value="TreeGrafter"/>
</dbReference>
<organism evidence="6 7">
    <name type="scientific">Kuenenia stuttgartiensis</name>
    <dbReference type="NCBI Taxonomy" id="174633"/>
    <lineage>
        <taxon>Bacteria</taxon>
        <taxon>Pseudomonadati</taxon>
        <taxon>Planctomycetota</taxon>
        <taxon>Candidatus Brocadiia</taxon>
        <taxon>Candidatus Brocadiales</taxon>
        <taxon>Candidatus Brocadiaceae</taxon>
        <taxon>Candidatus Kuenenia</taxon>
    </lineage>
</organism>
<dbReference type="CDD" id="cd01335">
    <property type="entry name" value="Radical_SAM"/>
    <property type="match status" value="1"/>
</dbReference>
<dbReference type="GO" id="GO:0051539">
    <property type="term" value="F:4 iron, 4 sulfur cluster binding"/>
    <property type="evidence" value="ECO:0007669"/>
    <property type="project" value="UniProtKB-KW"/>
</dbReference>
<dbReference type="GO" id="GO:0031419">
    <property type="term" value="F:cobalamin binding"/>
    <property type="evidence" value="ECO:0007669"/>
    <property type="project" value="InterPro"/>
</dbReference>
<dbReference type="InterPro" id="IPR051198">
    <property type="entry name" value="BchE-like"/>
</dbReference>
<dbReference type="RefSeq" id="WP_099324969.1">
    <property type="nucleotide sequence ID" value="NZ_LT934425.1"/>
</dbReference>